<dbReference type="NCBIfam" id="NF001775">
    <property type="entry name" value="PRK00513.1-6"/>
    <property type="match status" value="1"/>
</dbReference>
<keyword evidence="2 5" id="KW-0717">Septation</keyword>
<reference evidence="7 9" key="1">
    <citation type="submission" date="2017-09" db="EMBL/GenBank/DDBJ databases">
        <authorList>
            <person name="Thomas P."/>
            <person name="Seyboldt C."/>
        </authorList>
    </citation>
    <scope>NUCLEOTIDE SEQUENCE [LARGE SCALE GENOMIC DNA]</scope>
    <source>
        <strain evidence="7 9">DSM 7534</strain>
    </source>
</reference>
<dbReference type="GO" id="GO:0000902">
    <property type="term" value="P:cell morphogenesis"/>
    <property type="evidence" value="ECO:0007669"/>
    <property type="project" value="InterPro"/>
</dbReference>
<dbReference type="Pfam" id="PF03775">
    <property type="entry name" value="MinC_C"/>
    <property type="match status" value="1"/>
</dbReference>
<reference evidence="8" key="2">
    <citation type="submission" date="2022-06" db="EMBL/GenBank/DDBJ databases">
        <authorList>
            <person name="Holder M.E."/>
            <person name="Ajami N.J."/>
            <person name="Petrosino J.F."/>
        </authorList>
    </citation>
    <scope>NUCLEOTIDE SEQUENCE</scope>
    <source>
        <strain evidence="8">RMA 8861</strain>
    </source>
</reference>
<dbReference type="KEGG" id="csep:CP523_10600"/>
<keyword evidence="1 5" id="KW-0132">Cell division</keyword>
<dbReference type="PANTHER" id="PTHR34108:SF1">
    <property type="entry name" value="SEPTUM SITE-DETERMINING PROTEIN MINC"/>
    <property type="match status" value="1"/>
</dbReference>
<evidence type="ECO:0000259" key="6">
    <source>
        <dbReference type="Pfam" id="PF03775"/>
    </source>
</evidence>
<evidence type="ECO:0000256" key="3">
    <source>
        <dbReference type="ARBA" id="ARBA00023306"/>
    </source>
</evidence>
<dbReference type="GO" id="GO:1901891">
    <property type="term" value="P:regulation of cell septum assembly"/>
    <property type="evidence" value="ECO:0007669"/>
    <property type="project" value="InterPro"/>
</dbReference>
<keyword evidence="3 5" id="KW-0131">Cell cycle</keyword>
<dbReference type="Gene3D" id="2.160.20.70">
    <property type="match status" value="1"/>
</dbReference>
<feature type="domain" description="Septum formation inhibitor MinC C-terminal" evidence="6">
    <location>
        <begin position="106"/>
        <end position="205"/>
    </location>
</feature>
<dbReference type="GO" id="GO:0000917">
    <property type="term" value="P:division septum assembly"/>
    <property type="evidence" value="ECO:0007669"/>
    <property type="project" value="UniProtKB-KW"/>
</dbReference>
<gene>
    <name evidence="5 8" type="primary">minC</name>
    <name evidence="7" type="ORF">CP523_10600</name>
    <name evidence="8" type="ORF">NH397_02945</name>
</gene>
<keyword evidence="10" id="KW-1185">Reference proteome</keyword>
<dbReference type="GeneID" id="303561131"/>
<dbReference type="NCBIfam" id="TIGR01222">
    <property type="entry name" value="minC"/>
    <property type="match status" value="1"/>
</dbReference>
<dbReference type="SUPFAM" id="SSF63848">
    <property type="entry name" value="Cell-division inhibitor MinC, C-terminal domain"/>
    <property type="match status" value="1"/>
</dbReference>
<dbReference type="InterPro" id="IPR013033">
    <property type="entry name" value="MinC"/>
</dbReference>
<dbReference type="AlphaFoldDB" id="A0A9N7PJL9"/>
<comment type="similarity">
    <text evidence="5">Belongs to the MinC family.</text>
</comment>
<evidence type="ECO:0000256" key="5">
    <source>
        <dbReference type="HAMAP-Rule" id="MF_00267"/>
    </source>
</evidence>
<dbReference type="OrthoDB" id="9790810at2"/>
<accession>A0A9N7PJL9</accession>
<dbReference type="EMBL" id="CP099799">
    <property type="protein sequence ID" value="USS02429.1"/>
    <property type="molecule type" value="Genomic_DNA"/>
</dbReference>
<dbReference type="InterPro" id="IPR036145">
    <property type="entry name" value="MinC_C_sf"/>
</dbReference>
<comment type="function">
    <text evidence="5">Cell division inhibitor that blocks the formation of polar Z ring septums. Rapidly oscillates between the poles of the cell to destabilize FtsZ filaments that have formed before they mature into polar Z rings. Prevents FtsZ polymerization.</text>
</comment>
<sequence length="214" mass="23873">MMDDRIQIRGNKEGINAIIEMEKFNNFNDMLDLLINKLTAGKSFYKGSSLKITANLEKVNEIDIKRLKDTLFEEILIKECTFEEYKKDEEKDDKIFSGVYEGKTKFIKKTVRGGQLINYPGNIVIIGDVNNGAEVHAGGNIVVLGTIKGKVHAGASGNSKAIISAFNLQPELLQIGDVITISPEDSSKPLYPEIAKIKDDTIVVEPYLPNKYIY</sequence>
<dbReference type="Proteomes" id="UP001055437">
    <property type="component" value="Chromosome"/>
</dbReference>
<dbReference type="PANTHER" id="PTHR34108">
    <property type="entry name" value="SEPTUM SITE-DETERMINING PROTEIN MINC"/>
    <property type="match status" value="1"/>
</dbReference>
<dbReference type="RefSeq" id="WP_120140846.1">
    <property type="nucleotide sequence ID" value="NZ_CABMIZ010000004.1"/>
</dbReference>
<protein>
    <recommendedName>
        <fullName evidence="5">Probable septum site-determining protein MinC</fullName>
    </recommendedName>
</protein>
<dbReference type="HAMAP" id="MF_00267">
    <property type="entry name" value="MinC"/>
    <property type="match status" value="1"/>
</dbReference>
<name>A0A9N7PJL9_CLOSE</name>
<evidence type="ECO:0000313" key="8">
    <source>
        <dbReference type="EMBL" id="USS02429.1"/>
    </source>
</evidence>
<evidence type="ECO:0000313" key="9">
    <source>
        <dbReference type="Proteomes" id="UP000280586"/>
    </source>
</evidence>
<organism evidence="7 9">
    <name type="scientific">Clostridium septicum</name>
    <dbReference type="NCBI Taxonomy" id="1504"/>
    <lineage>
        <taxon>Bacteria</taxon>
        <taxon>Bacillati</taxon>
        <taxon>Bacillota</taxon>
        <taxon>Clostridia</taxon>
        <taxon>Eubacteriales</taxon>
        <taxon>Clostridiaceae</taxon>
        <taxon>Clostridium</taxon>
    </lineage>
</organism>
<evidence type="ECO:0000313" key="10">
    <source>
        <dbReference type="Proteomes" id="UP001055437"/>
    </source>
</evidence>
<evidence type="ECO:0000256" key="1">
    <source>
        <dbReference type="ARBA" id="ARBA00022618"/>
    </source>
</evidence>
<dbReference type="InterPro" id="IPR016098">
    <property type="entry name" value="CAP/MinC_C"/>
</dbReference>
<dbReference type="Proteomes" id="UP000280586">
    <property type="component" value="Chromosome"/>
</dbReference>
<dbReference type="EMBL" id="CP023671">
    <property type="protein sequence ID" value="AYE34815.1"/>
    <property type="molecule type" value="Genomic_DNA"/>
</dbReference>
<dbReference type="InterPro" id="IPR005526">
    <property type="entry name" value="Septum_form_inhib_MinC_C"/>
</dbReference>
<evidence type="ECO:0000256" key="2">
    <source>
        <dbReference type="ARBA" id="ARBA00023210"/>
    </source>
</evidence>
<evidence type="ECO:0000313" key="7">
    <source>
        <dbReference type="EMBL" id="AYE34815.1"/>
    </source>
</evidence>
<evidence type="ECO:0000256" key="4">
    <source>
        <dbReference type="ARBA" id="ARBA00046874"/>
    </source>
</evidence>
<proteinExistence type="inferred from homology"/>
<comment type="subunit">
    <text evidence="4 5">Interacts with MinD and FtsZ.</text>
</comment>